<organism evidence="1 2">
    <name type="scientific">Candidatus Desulfatibia vada</name>
    <dbReference type="NCBI Taxonomy" id="2841696"/>
    <lineage>
        <taxon>Bacteria</taxon>
        <taxon>Pseudomonadati</taxon>
        <taxon>Thermodesulfobacteriota</taxon>
        <taxon>Desulfobacteria</taxon>
        <taxon>Desulfobacterales</taxon>
        <taxon>Desulfobacterales incertae sedis</taxon>
        <taxon>Candidatus Desulfatibia</taxon>
    </lineage>
</organism>
<gene>
    <name evidence="1" type="ORF">H8D96_03880</name>
</gene>
<protein>
    <submittedName>
        <fullName evidence="1">Uncharacterized protein</fullName>
    </submittedName>
</protein>
<dbReference type="Proteomes" id="UP000605201">
    <property type="component" value="Unassembled WGS sequence"/>
</dbReference>
<dbReference type="EMBL" id="JACNIG010000105">
    <property type="protein sequence ID" value="MBC8431038.1"/>
    <property type="molecule type" value="Genomic_DNA"/>
</dbReference>
<reference evidence="1 2" key="1">
    <citation type="submission" date="2020-08" db="EMBL/GenBank/DDBJ databases">
        <title>Bridging the membrane lipid divide: bacteria of the FCB group superphylum have the potential to synthesize archaeal ether lipids.</title>
        <authorList>
            <person name="Villanueva L."/>
            <person name="Von Meijenfeldt F.A.B."/>
            <person name="Westbye A.B."/>
            <person name="Yadav S."/>
            <person name="Hopmans E.C."/>
            <person name="Dutilh B.E."/>
            <person name="Sinninghe Damste J.S."/>
        </authorList>
    </citation>
    <scope>NUCLEOTIDE SEQUENCE [LARGE SCALE GENOMIC DNA]</scope>
    <source>
        <strain evidence="1">NIOZ-UU17</strain>
    </source>
</reference>
<evidence type="ECO:0000313" key="2">
    <source>
        <dbReference type="Proteomes" id="UP000605201"/>
    </source>
</evidence>
<proteinExistence type="predicted"/>
<dbReference type="AlphaFoldDB" id="A0A8J6NSB1"/>
<comment type="caution">
    <text evidence="1">The sequence shown here is derived from an EMBL/GenBank/DDBJ whole genome shotgun (WGS) entry which is preliminary data.</text>
</comment>
<evidence type="ECO:0000313" key="1">
    <source>
        <dbReference type="EMBL" id="MBC8431038.1"/>
    </source>
</evidence>
<accession>A0A8J6NSB1</accession>
<name>A0A8J6NSB1_9BACT</name>
<sequence>MVQSIKMVIMAMPLLLLVLVGATGVYAQPLGLGSSKIQQPQQKVLSAENGRFVFGQISGSSKDQFMLDTATGRLWRIGASGKLGTFLQSIPYRNAKGECTILPEEISIAGPEKSPKKSGIK</sequence>